<proteinExistence type="predicted"/>
<reference evidence="1 2" key="1">
    <citation type="submission" date="2019-12" db="EMBL/GenBank/DDBJ databases">
        <authorList>
            <person name="Floudas D."/>
            <person name="Bentzer J."/>
            <person name="Ahren D."/>
            <person name="Johansson T."/>
            <person name="Persson P."/>
            <person name="Tunlid A."/>
        </authorList>
    </citation>
    <scope>NUCLEOTIDE SEQUENCE [LARGE SCALE GENOMIC DNA]</scope>
    <source>
        <strain evidence="1 2">CBS 102.39</strain>
    </source>
</reference>
<name>A0A8H4VNR4_9AGAR</name>
<comment type="caution">
    <text evidence="1">The sequence shown here is derived from an EMBL/GenBank/DDBJ whole genome shotgun (WGS) entry which is preliminary data.</text>
</comment>
<evidence type="ECO:0000313" key="2">
    <source>
        <dbReference type="Proteomes" id="UP000521872"/>
    </source>
</evidence>
<gene>
    <name evidence="1" type="ORF">D9613_008248</name>
</gene>
<dbReference type="AlphaFoldDB" id="A0A8H4VNR4"/>
<protein>
    <recommendedName>
        <fullName evidence="3">F-box domain-containing protein</fullName>
    </recommendedName>
</protein>
<evidence type="ECO:0000313" key="1">
    <source>
        <dbReference type="EMBL" id="KAF4616407.1"/>
    </source>
</evidence>
<accession>A0A8H4VNR4</accession>
<evidence type="ECO:0008006" key="3">
    <source>
        <dbReference type="Google" id="ProtNLM"/>
    </source>
</evidence>
<sequence length="529" mass="60546">MLRCPVLSTATTVNPDRMAYLNDDIFFYLFTTIAANRDSDWHIRDRQDAIRCASQVCQHWRDMILPACGIWRRLIWVNKGKGLDWMKLALERAKRSPVLSVTVELQDWLSWVETSNTIPSFAIDVLNHNWEKFEEVDITICARTFAFLNTSNYNRILDQLKRPAPNLRIFALRDLEAWHSQPLTLDLFNNSAPLLRDLAYTPFRIHRSASWLTQLTNLDFTPHSMRNVLNVISWALRLRWMGLIGCMGQQHALLDECATVASTSPTILARLARITDLSISLDVFNALWSSRILSPAEAQSHITVPVIQPVTDQNQHSQFLISLSNFFYHHSGITSSNIHERNLQWSVEAAWASITFVAKAHSDNTLKPTDIQLRFEFDVDDSLTGRRFLVRAMTEYARSAASLHLFFVGGLEDYVSLEILDSLLLSMEGVETITLDGTSLRYYNAVEKSRSPLFPNLKVVHYNARSTRYKDTLCHLQNFLMRRVGAGRPVVQTIHFSNPKDDANRIYSALKGVPGLRILYRKHGDVVDV</sequence>
<dbReference type="Proteomes" id="UP000521872">
    <property type="component" value="Unassembled WGS sequence"/>
</dbReference>
<dbReference type="EMBL" id="JAACJL010000031">
    <property type="protein sequence ID" value="KAF4616407.1"/>
    <property type="molecule type" value="Genomic_DNA"/>
</dbReference>
<keyword evidence="2" id="KW-1185">Reference proteome</keyword>
<organism evidence="1 2">
    <name type="scientific">Agrocybe pediades</name>
    <dbReference type="NCBI Taxonomy" id="84607"/>
    <lineage>
        <taxon>Eukaryota</taxon>
        <taxon>Fungi</taxon>
        <taxon>Dikarya</taxon>
        <taxon>Basidiomycota</taxon>
        <taxon>Agaricomycotina</taxon>
        <taxon>Agaricomycetes</taxon>
        <taxon>Agaricomycetidae</taxon>
        <taxon>Agaricales</taxon>
        <taxon>Agaricineae</taxon>
        <taxon>Strophariaceae</taxon>
        <taxon>Agrocybe</taxon>
    </lineage>
</organism>